<feature type="non-terminal residue" evidence="2">
    <location>
        <position position="133"/>
    </location>
</feature>
<organism evidence="2">
    <name type="scientific">Graphocephala atropunctata</name>
    <dbReference type="NCBI Taxonomy" id="36148"/>
    <lineage>
        <taxon>Eukaryota</taxon>
        <taxon>Metazoa</taxon>
        <taxon>Ecdysozoa</taxon>
        <taxon>Arthropoda</taxon>
        <taxon>Hexapoda</taxon>
        <taxon>Insecta</taxon>
        <taxon>Pterygota</taxon>
        <taxon>Neoptera</taxon>
        <taxon>Paraneoptera</taxon>
        <taxon>Hemiptera</taxon>
        <taxon>Auchenorrhyncha</taxon>
        <taxon>Membracoidea</taxon>
        <taxon>Cicadellidae</taxon>
        <taxon>Cicadellinae</taxon>
        <taxon>Cicadellini</taxon>
        <taxon>Graphocephala</taxon>
    </lineage>
</organism>
<feature type="compositionally biased region" description="Polar residues" evidence="1">
    <location>
        <begin position="62"/>
        <end position="92"/>
    </location>
</feature>
<feature type="region of interest" description="Disordered" evidence="1">
    <location>
        <begin position="1"/>
        <end position="95"/>
    </location>
</feature>
<evidence type="ECO:0000313" key="2">
    <source>
        <dbReference type="EMBL" id="JAT17492.1"/>
    </source>
</evidence>
<sequence>MSSKTSTSENSSTSTTQVSDSIQALNNYPPASAYTANVENTVPESLPSADPEIKPQPGNPASAISLSKTRLTAETQASEHSPDPETQGSALITDNKAPASETCLILNKKDSACNNNAEAQVTEHESSAHVPTE</sequence>
<accession>A0A1B6L1A6</accession>
<reference evidence="2" key="1">
    <citation type="submission" date="2015-11" db="EMBL/GenBank/DDBJ databases">
        <title>De novo transcriptome assembly of four potential Pierce s Disease insect vectors from Arizona vineyards.</title>
        <authorList>
            <person name="Tassone E.E."/>
        </authorList>
    </citation>
    <scope>NUCLEOTIDE SEQUENCE</scope>
</reference>
<feature type="compositionally biased region" description="Low complexity" evidence="1">
    <location>
        <begin position="1"/>
        <end position="19"/>
    </location>
</feature>
<feature type="compositionally biased region" description="Polar residues" evidence="1">
    <location>
        <begin position="34"/>
        <end position="43"/>
    </location>
</feature>
<proteinExistence type="predicted"/>
<evidence type="ECO:0000256" key="1">
    <source>
        <dbReference type="SAM" id="MobiDB-lite"/>
    </source>
</evidence>
<gene>
    <name evidence="2" type="ORF">g.1039</name>
</gene>
<dbReference type="EMBL" id="GEBQ01022485">
    <property type="protein sequence ID" value="JAT17492.1"/>
    <property type="molecule type" value="Transcribed_RNA"/>
</dbReference>
<protein>
    <submittedName>
        <fullName evidence="2">Uncharacterized protein</fullName>
    </submittedName>
</protein>
<name>A0A1B6L1A6_9HEMI</name>
<dbReference type="AlphaFoldDB" id="A0A1B6L1A6"/>